<dbReference type="SUPFAM" id="SSF53335">
    <property type="entry name" value="S-adenosyl-L-methionine-dependent methyltransferases"/>
    <property type="match status" value="1"/>
</dbReference>
<evidence type="ECO:0000259" key="2">
    <source>
        <dbReference type="Pfam" id="PF08241"/>
    </source>
</evidence>
<dbReference type="PANTHER" id="PTHR44068:SF11">
    <property type="entry name" value="GERANYL DIPHOSPHATE 2-C-METHYLTRANSFERASE"/>
    <property type="match status" value="1"/>
</dbReference>
<dbReference type="RefSeq" id="WP_132795190.1">
    <property type="nucleotide sequence ID" value="NZ_SLXM01000007.1"/>
</dbReference>
<organism evidence="3 4">
    <name type="scientific">Tenacibaculum skagerrakense</name>
    <dbReference type="NCBI Taxonomy" id="186571"/>
    <lineage>
        <taxon>Bacteria</taxon>
        <taxon>Pseudomonadati</taxon>
        <taxon>Bacteroidota</taxon>
        <taxon>Flavobacteriia</taxon>
        <taxon>Flavobacteriales</taxon>
        <taxon>Flavobacteriaceae</taxon>
        <taxon>Tenacibaculum</taxon>
    </lineage>
</organism>
<dbReference type="InterPro" id="IPR029063">
    <property type="entry name" value="SAM-dependent_MTases_sf"/>
</dbReference>
<keyword evidence="1 3" id="KW-0808">Transferase</keyword>
<dbReference type="OrthoDB" id="9770553at2"/>
<dbReference type="InterPro" id="IPR013216">
    <property type="entry name" value="Methyltransf_11"/>
</dbReference>
<accession>A0A4R2NRE7</accession>
<dbReference type="Gene3D" id="3.40.50.150">
    <property type="entry name" value="Vaccinia Virus protein VP39"/>
    <property type="match status" value="1"/>
</dbReference>
<dbReference type="GO" id="GO:0032259">
    <property type="term" value="P:methylation"/>
    <property type="evidence" value="ECO:0007669"/>
    <property type="project" value="UniProtKB-KW"/>
</dbReference>
<dbReference type="Pfam" id="PF08241">
    <property type="entry name" value="Methyltransf_11"/>
    <property type="match status" value="1"/>
</dbReference>
<protein>
    <submittedName>
        <fullName evidence="3">Methyltransferase family protein</fullName>
    </submittedName>
</protein>
<gene>
    <name evidence="3" type="ORF">EV195_10780</name>
</gene>
<dbReference type="Proteomes" id="UP000294564">
    <property type="component" value="Unassembled WGS sequence"/>
</dbReference>
<feature type="domain" description="Methyltransferase type 11" evidence="2">
    <location>
        <begin position="79"/>
        <end position="177"/>
    </location>
</feature>
<dbReference type="EMBL" id="SLXM01000007">
    <property type="protein sequence ID" value="TCP23915.1"/>
    <property type="molecule type" value="Genomic_DNA"/>
</dbReference>
<dbReference type="AlphaFoldDB" id="A0A4R2NRE7"/>
<dbReference type="PANTHER" id="PTHR44068">
    <property type="entry name" value="ZGC:194242"/>
    <property type="match status" value="1"/>
</dbReference>
<comment type="caution">
    <text evidence="3">The sequence shown here is derived from an EMBL/GenBank/DDBJ whole genome shotgun (WGS) entry which is preliminary data.</text>
</comment>
<dbReference type="InterPro" id="IPR050447">
    <property type="entry name" value="Erg6_SMT_methyltransf"/>
</dbReference>
<dbReference type="CDD" id="cd02440">
    <property type="entry name" value="AdoMet_MTases"/>
    <property type="match status" value="1"/>
</dbReference>
<keyword evidence="3" id="KW-0489">Methyltransferase</keyword>
<dbReference type="GO" id="GO:0008757">
    <property type="term" value="F:S-adenosylmethionine-dependent methyltransferase activity"/>
    <property type="evidence" value="ECO:0007669"/>
    <property type="project" value="InterPro"/>
</dbReference>
<keyword evidence="4" id="KW-1185">Reference proteome</keyword>
<evidence type="ECO:0000256" key="1">
    <source>
        <dbReference type="ARBA" id="ARBA00022679"/>
    </source>
</evidence>
<sequence>MITNTYNKSPEMSETYHQEIKSYYHESLRDYEIVWQLKQSMALHYGYWDDQVNTHRQALWTMNYQIAKNAQIKETDYVLDAGCGVGGTSFFLANNIGCKVEGISLSAAHIERALEYKKENDANDLVNFSCQNFCHTSFPDNSFDVIFGIESVVHAENKVDFLKEAFRLLKPGGWLLISDYFLREPKNNEEKTVLRKWADSWAIDDFIYEDSFLKDVKNVGFNTVLLKDISDNVYPSIKLMHRSYYPGVFISRISNFFGRRTKKQLENSKSGKYQYQAYNSGVWKYKHFLAFKDAAKNFDSVEDFAKTTPPCELYIDNEPLNKRFPILSKKGFSGRNILKRIMHTYLEKGIKNPNKKF</sequence>
<evidence type="ECO:0000313" key="3">
    <source>
        <dbReference type="EMBL" id="TCP23915.1"/>
    </source>
</evidence>
<proteinExistence type="predicted"/>
<name>A0A4R2NRE7_9FLAO</name>
<reference evidence="3 4" key="1">
    <citation type="submission" date="2019-03" db="EMBL/GenBank/DDBJ databases">
        <title>Genomic Encyclopedia of Type Strains, Phase IV (KMG-IV): sequencing the most valuable type-strain genomes for metagenomic binning, comparative biology and taxonomic classification.</title>
        <authorList>
            <person name="Goeker M."/>
        </authorList>
    </citation>
    <scope>NUCLEOTIDE SEQUENCE [LARGE SCALE GENOMIC DNA]</scope>
    <source>
        <strain evidence="3 4">DSM 14836</strain>
    </source>
</reference>
<evidence type="ECO:0000313" key="4">
    <source>
        <dbReference type="Proteomes" id="UP000294564"/>
    </source>
</evidence>